<dbReference type="InParanoid" id="A0A3P8V361"/>
<dbReference type="InterPro" id="IPR027969">
    <property type="entry name" value="Small_membr_AKAP"/>
</dbReference>
<dbReference type="AlphaFoldDB" id="A0A3P8V361"/>
<dbReference type="GO" id="GO:0034237">
    <property type="term" value="F:protein kinase A regulatory subunit binding"/>
    <property type="evidence" value="ECO:0007669"/>
    <property type="project" value="InterPro"/>
</dbReference>
<dbReference type="Proteomes" id="UP000265120">
    <property type="component" value="Chromosome 14"/>
</dbReference>
<evidence type="ECO:0000313" key="2">
    <source>
        <dbReference type="Proteomes" id="UP000265120"/>
    </source>
</evidence>
<accession>A0A3P8V361</accession>
<dbReference type="GeneTree" id="ENSGT00940000178093"/>
<proteinExistence type="predicted"/>
<reference evidence="1" key="3">
    <citation type="submission" date="2025-09" db="UniProtKB">
        <authorList>
            <consortium name="Ensembl"/>
        </authorList>
    </citation>
    <scope>IDENTIFICATION</scope>
</reference>
<reference evidence="1" key="2">
    <citation type="submission" date="2025-08" db="UniProtKB">
        <authorList>
            <consortium name="Ensembl"/>
        </authorList>
    </citation>
    <scope>IDENTIFICATION</scope>
</reference>
<protein>
    <submittedName>
        <fullName evidence="1">Uncharacterized protein</fullName>
    </submittedName>
</protein>
<organism evidence="1 2">
    <name type="scientific">Cynoglossus semilaevis</name>
    <name type="common">Tongue sole</name>
    <dbReference type="NCBI Taxonomy" id="244447"/>
    <lineage>
        <taxon>Eukaryota</taxon>
        <taxon>Metazoa</taxon>
        <taxon>Chordata</taxon>
        <taxon>Craniata</taxon>
        <taxon>Vertebrata</taxon>
        <taxon>Euteleostomi</taxon>
        <taxon>Actinopterygii</taxon>
        <taxon>Neopterygii</taxon>
        <taxon>Teleostei</taxon>
        <taxon>Neoteleostei</taxon>
        <taxon>Acanthomorphata</taxon>
        <taxon>Carangaria</taxon>
        <taxon>Pleuronectiformes</taxon>
        <taxon>Pleuronectoidei</taxon>
        <taxon>Cynoglossidae</taxon>
        <taxon>Cynoglossinae</taxon>
        <taxon>Cynoglossus</taxon>
    </lineage>
</organism>
<dbReference type="Ensembl" id="ENSCSET00000008638.1">
    <property type="protein sequence ID" value="ENSCSEP00000008549.1"/>
    <property type="gene ID" value="ENSCSEG00000005461.1"/>
</dbReference>
<sequence>MSWSLSCLLCSRKSQVEHCSPFSVSSLEDDVGCKQEPQETEVFLQDTQCDAEEMTVGDSGPLNLDPVVSKPILDFAQKMSEDIITQALQLFWEVEIQYKDLPFIDSGSDYII</sequence>
<keyword evidence="2" id="KW-1185">Reference proteome</keyword>
<evidence type="ECO:0000313" key="1">
    <source>
        <dbReference type="Ensembl" id="ENSCSEP00000008549.1"/>
    </source>
</evidence>
<reference evidence="1 2" key="1">
    <citation type="journal article" date="2014" name="Nat. Genet.">
        <title>Whole-genome sequence of a flatfish provides insights into ZW sex chromosome evolution and adaptation to a benthic lifestyle.</title>
        <authorList>
            <person name="Chen S."/>
            <person name="Zhang G."/>
            <person name="Shao C."/>
            <person name="Huang Q."/>
            <person name="Liu G."/>
            <person name="Zhang P."/>
            <person name="Song W."/>
            <person name="An N."/>
            <person name="Chalopin D."/>
            <person name="Volff J.N."/>
            <person name="Hong Y."/>
            <person name="Li Q."/>
            <person name="Sha Z."/>
            <person name="Zhou H."/>
            <person name="Xie M."/>
            <person name="Yu Q."/>
            <person name="Liu Y."/>
            <person name="Xiang H."/>
            <person name="Wang N."/>
            <person name="Wu K."/>
            <person name="Yang C."/>
            <person name="Zhou Q."/>
            <person name="Liao X."/>
            <person name="Yang L."/>
            <person name="Hu Q."/>
            <person name="Zhang J."/>
            <person name="Meng L."/>
            <person name="Jin L."/>
            <person name="Tian Y."/>
            <person name="Lian J."/>
            <person name="Yang J."/>
            <person name="Miao G."/>
            <person name="Liu S."/>
            <person name="Liang Z."/>
            <person name="Yan F."/>
            <person name="Li Y."/>
            <person name="Sun B."/>
            <person name="Zhang H."/>
            <person name="Zhang J."/>
            <person name="Zhu Y."/>
            <person name="Du M."/>
            <person name="Zhao Y."/>
            <person name="Schartl M."/>
            <person name="Tang Q."/>
            <person name="Wang J."/>
        </authorList>
    </citation>
    <scope>NUCLEOTIDE SEQUENCE</scope>
</reference>
<dbReference type="Pfam" id="PF15127">
    <property type="entry name" value="SmAKAP"/>
    <property type="match status" value="1"/>
</dbReference>
<name>A0A3P8V361_CYNSE</name>